<dbReference type="SUPFAM" id="SSF47413">
    <property type="entry name" value="lambda repressor-like DNA-binding domains"/>
    <property type="match status" value="1"/>
</dbReference>
<dbReference type="AlphaFoldDB" id="A0A3R7CLN4"/>
<dbReference type="SMART" id="SM00530">
    <property type="entry name" value="HTH_XRE"/>
    <property type="match status" value="1"/>
</dbReference>
<dbReference type="Gene3D" id="1.10.260.40">
    <property type="entry name" value="lambda repressor-like DNA-binding domains"/>
    <property type="match status" value="1"/>
</dbReference>
<evidence type="ECO:0000313" key="3">
    <source>
        <dbReference type="Proteomes" id="UP000284822"/>
    </source>
</evidence>
<accession>A0A3R7CLN4</accession>
<dbReference type="CDD" id="cd00093">
    <property type="entry name" value="HTH_XRE"/>
    <property type="match status" value="1"/>
</dbReference>
<protein>
    <submittedName>
        <fullName evidence="2">XRE family transcriptional regulator</fullName>
    </submittedName>
</protein>
<dbReference type="GO" id="GO:0003677">
    <property type="term" value="F:DNA binding"/>
    <property type="evidence" value="ECO:0007669"/>
    <property type="project" value="InterPro"/>
</dbReference>
<dbReference type="Proteomes" id="UP000284822">
    <property type="component" value="Unassembled WGS sequence"/>
</dbReference>
<evidence type="ECO:0000313" key="2">
    <source>
        <dbReference type="EMBL" id="RHW48262.1"/>
    </source>
</evidence>
<dbReference type="RefSeq" id="WP_118910058.1">
    <property type="nucleotide sequence ID" value="NZ_QOCS01000005.1"/>
</dbReference>
<proteinExistence type="predicted"/>
<dbReference type="PROSITE" id="PS50943">
    <property type="entry name" value="HTH_CROC1"/>
    <property type="match status" value="1"/>
</dbReference>
<gene>
    <name evidence="2" type="ORF">DS832_01475</name>
</gene>
<dbReference type="EMBL" id="QOCS01000005">
    <property type="protein sequence ID" value="RHW48262.1"/>
    <property type="molecule type" value="Genomic_DNA"/>
</dbReference>
<comment type="caution">
    <text evidence="2">The sequence shown here is derived from an EMBL/GenBank/DDBJ whole genome shotgun (WGS) entry which is preliminary data.</text>
</comment>
<organism evidence="2 3">
    <name type="scientific">Bombilactobacillus bombi</name>
    <dbReference type="NCBI Taxonomy" id="1303590"/>
    <lineage>
        <taxon>Bacteria</taxon>
        <taxon>Bacillati</taxon>
        <taxon>Bacillota</taxon>
        <taxon>Bacilli</taxon>
        <taxon>Lactobacillales</taxon>
        <taxon>Lactobacillaceae</taxon>
        <taxon>Bombilactobacillus</taxon>
    </lineage>
</organism>
<dbReference type="InterPro" id="IPR010982">
    <property type="entry name" value="Lambda_DNA-bd_dom_sf"/>
</dbReference>
<evidence type="ECO:0000259" key="1">
    <source>
        <dbReference type="PROSITE" id="PS50943"/>
    </source>
</evidence>
<dbReference type="InterPro" id="IPR001387">
    <property type="entry name" value="Cro/C1-type_HTH"/>
</dbReference>
<dbReference type="Pfam" id="PF01381">
    <property type="entry name" value="HTH_3"/>
    <property type="match status" value="1"/>
</dbReference>
<name>A0A3R7CLN4_9LACO</name>
<reference evidence="2 3" key="1">
    <citation type="submission" date="2018-07" db="EMBL/GenBank/DDBJ databases">
        <title>Genome sequences of six Lactobacillus spp. isolated from bumble bee guts.</title>
        <authorList>
            <person name="Motta E.V.S."/>
            <person name="Moran N.A."/>
        </authorList>
    </citation>
    <scope>NUCLEOTIDE SEQUENCE [LARGE SCALE GENOMIC DNA]</scope>
    <source>
        <strain evidence="2 3">LV-8.1</strain>
    </source>
</reference>
<feature type="domain" description="HTH cro/C1-type" evidence="1">
    <location>
        <begin position="8"/>
        <end position="59"/>
    </location>
</feature>
<sequence length="112" mass="12470">MSIFERTKNLADKKGLSLQQLATKAGMGINTIYGWKTKTPSSASIFKIAKVLGVTTDELLGEKKKINSLNDDKIDITDAIHEGKILAYEGKEIPKEEVEMIRRIIEGRKHNG</sequence>